<feature type="chain" id="PRO_5042244782" description="Phosphatidylcholine 1-acylhydrolase" evidence="1">
    <location>
        <begin position="20"/>
        <end position="298"/>
    </location>
</feature>
<evidence type="ECO:0000313" key="2">
    <source>
        <dbReference type="EMBL" id="MCW3788978.1"/>
    </source>
</evidence>
<feature type="signal peptide" evidence="1">
    <location>
        <begin position="1"/>
        <end position="19"/>
    </location>
</feature>
<dbReference type="RefSeq" id="WP_301192534.1">
    <property type="nucleotide sequence ID" value="NZ_JAPDPJ010000075.1"/>
</dbReference>
<organism evidence="2 3">
    <name type="scientific">Plebeiibacterium sediminum</name>
    <dbReference type="NCBI Taxonomy" id="2992112"/>
    <lineage>
        <taxon>Bacteria</taxon>
        <taxon>Pseudomonadati</taxon>
        <taxon>Bacteroidota</taxon>
        <taxon>Bacteroidia</taxon>
        <taxon>Marinilabiliales</taxon>
        <taxon>Marinilabiliaceae</taxon>
        <taxon>Plebeiibacterium</taxon>
    </lineage>
</organism>
<comment type="caution">
    <text evidence="2">The sequence shown here is derived from an EMBL/GenBank/DDBJ whole genome shotgun (WGS) entry which is preliminary data.</text>
</comment>
<dbReference type="EMBL" id="JAPDPJ010000075">
    <property type="protein sequence ID" value="MCW3788978.1"/>
    <property type="molecule type" value="Genomic_DNA"/>
</dbReference>
<dbReference type="GO" id="GO:0006629">
    <property type="term" value="P:lipid metabolic process"/>
    <property type="evidence" value="ECO:0007669"/>
    <property type="project" value="InterPro"/>
</dbReference>
<reference evidence="2" key="1">
    <citation type="submission" date="2022-10" db="EMBL/GenBank/DDBJ databases">
        <authorList>
            <person name="Yu W.X."/>
        </authorList>
    </citation>
    <scope>NUCLEOTIDE SEQUENCE</scope>
    <source>
        <strain evidence="2">AAT</strain>
    </source>
</reference>
<sequence>MWKLVILLWALFFVNAVKSQQKNDSLTSIALTTIAQVNQGNSYITFPTDIGNIEPLWFEANLIPNFYIRQSSNSRLIGVLTPQIIIRMYQEASFPVRTPSYMPQVTVYYLLNRNQKNNTLSAYGRLAHHSNGQDGDFLYDDGRINRISGSFSTNYFEGGLIATNKNQFFNAYQFFKTSFELHPYGATTPELDDVYGHYRWNTAFSIFKLKNENLVRDKKNPAISLKGDFTWFLGSFNNLNTLDFQRLSFGLTFYYHPHFLEDIGLFIQMYHGSDYYNIYYDHYLNIIRFGLMTEKLRF</sequence>
<keyword evidence="1" id="KW-0732">Signal</keyword>
<dbReference type="GO" id="GO:0004620">
    <property type="term" value="F:phospholipase activity"/>
    <property type="evidence" value="ECO:0007669"/>
    <property type="project" value="InterPro"/>
</dbReference>
<dbReference type="Proteomes" id="UP001209229">
    <property type="component" value="Unassembled WGS sequence"/>
</dbReference>
<keyword evidence="3" id="KW-1185">Reference proteome</keyword>
<evidence type="ECO:0000256" key="1">
    <source>
        <dbReference type="SAM" id="SignalP"/>
    </source>
</evidence>
<protein>
    <recommendedName>
        <fullName evidence="4">Phosphatidylcholine 1-acylhydrolase</fullName>
    </recommendedName>
</protein>
<evidence type="ECO:0000313" key="3">
    <source>
        <dbReference type="Proteomes" id="UP001209229"/>
    </source>
</evidence>
<accession>A0AAE3M8D6</accession>
<gene>
    <name evidence="2" type="ORF">OM075_21100</name>
</gene>
<name>A0AAE3M8D6_9BACT</name>
<dbReference type="Gene3D" id="2.40.230.10">
    <property type="entry name" value="Phospholipase A1"/>
    <property type="match status" value="1"/>
</dbReference>
<dbReference type="InterPro" id="IPR036541">
    <property type="entry name" value="PLipase_A1_sf"/>
</dbReference>
<evidence type="ECO:0008006" key="4">
    <source>
        <dbReference type="Google" id="ProtNLM"/>
    </source>
</evidence>
<proteinExistence type="predicted"/>
<dbReference type="AlphaFoldDB" id="A0AAE3M8D6"/>
<dbReference type="GO" id="GO:0016020">
    <property type="term" value="C:membrane"/>
    <property type="evidence" value="ECO:0007669"/>
    <property type="project" value="InterPro"/>
</dbReference>